<reference evidence="1 2" key="1">
    <citation type="submission" date="2022-03" db="EMBL/GenBank/DDBJ databases">
        <title>Novel taxa within the pig intestine.</title>
        <authorList>
            <person name="Wylensek D."/>
            <person name="Bishof K."/>
            <person name="Afrizal A."/>
            <person name="Clavel T."/>
        </authorList>
    </citation>
    <scope>NUCLEOTIDE SEQUENCE [LARGE SCALE GENOMIC DNA]</scope>
    <source>
        <strain evidence="1 2">CLA-KB-P133</strain>
    </source>
</reference>
<evidence type="ECO:0000313" key="1">
    <source>
        <dbReference type="EMBL" id="MDX8420458.1"/>
    </source>
</evidence>
<dbReference type="EMBL" id="JALBUR010000039">
    <property type="protein sequence ID" value="MDX8420458.1"/>
    <property type="molecule type" value="Genomic_DNA"/>
</dbReference>
<evidence type="ECO:0000313" key="2">
    <source>
        <dbReference type="Proteomes" id="UP001286174"/>
    </source>
</evidence>
<gene>
    <name evidence="1" type="ORF">MOZ60_10215</name>
</gene>
<comment type="caution">
    <text evidence="1">The sequence shown here is derived from an EMBL/GenBank/DDBJ whole genome shotgun (WGS) entry which is preliminary data.</text>
</comment>
<organism evidence="1 2">
    <name type="scientific">Grylomicrobium aquisgranensis</name>
    <dbReference type="NCBI Taxonomy" id="2926318"/>
    <lineage>
        <taxon>Bacteria</taxon>
        <taxon>Bacillati</taxon>
        <taxon>Bacillota</taxon>
        <taxon>Erysipelotrichia</taxon>
        <taxon>Erysipelotrichales</taxon>
        <taxon>Erysipelotrichaceae</taxon>
        <taxon>Grylomicrobium</taxon>
    </lineage>
</organism>
<dbReference type="AlphaFoldDB" id="A0AB35U3P3"/>
<dbReference type="Proteomes" id="UP001286174">
    <property type="component" value="Unassembled WGS sequence"/>
</dbReference>
<name>A0AB35U3P3_9FIRM</name>
<sequence length="62" mass="7499">MERITHVMSDMHWALVLKECNESERKKKEWLAQHNINAKSFYKWQQKLRIQVVTDLILSEAD</sequence>
<evidence type="ECO:0008006" key="3">
    <source>
        <dbReference type="Google" id="ProtNLM"/>
    </source>
</evidence>
<proteinExistence type="predicted"/>
<protein>
    <recommendedName>
        <fullName evidence="3">Transposase</fullName>
    </recommendedName>
</protein>
<dbReference type="RefSeq" id="WP_370596588.1">
    <property type="nucleotide sequence ID" value="NZ_JALBUR010000039.1"/>
</dbReference>
<accession>A0AB35U3P3</accession>
<keyword evidence="2" id="KW-1185">Reference proteome</keyword>